<reference evidence="2 3" key="1">
    <citation type="journal article" date="2019" name="Emerg. Microbes Infect.">
        <title>Comprehensive subspecies identification of 175 nontuberculous mycobacteria species based on 7547 genomic profiles.</title>
        <authorList>
            <person name="Matsumoto Y."/>
            <person name="Kinjo T."/>
            <person name="Motooka D."/>
            <person name="Nabeya D."/>
            <person name="Jung N."/>
            <person name="Uechi K."/>
            <person name="Horii T."/>
            <person name="Iida T."/>
            <person name="Fujita J."/>
            <person name="Nakamura S."/>
        </authorList>
    </citation>
    <scope>NUCLEOTIDE SEQUENCE [LARGE SCALE GENOMIC DNA]</scope>
    <source>
        <strain evidence="2 3">JCM 13571</strain>
    </source>
</reference>
<evidence type="ECO:0000313" key="2">
    <source>
        <dbReference type="EMBL" id="BBZ23145.1"/>
    </source>
</evidence>
<dbReference type="KEGG" id="mhib:MHIB_15630"/>
<sequence length="107" mass="11722">MQALLDVPQGSGPWPGVVLVHDAIGYGRDMRAVSRRVAAGDRLRAVAEKHHIPHDIKVYRDAGHSFANRLPAQPLLRIAGYGYNEAAAADAWNRVFAFFAQHLRPGA</sequence>
<dbReference type="InterPro" id="IPR002925">
    <property type="entry name" value="Dienelactn_hydro"/>
</dbReference>
<feature type="domain" description="Dienelactone hydrolase" evidence="1">
    <location>
        <begin position="41"/>
        <end position="102"/>
    </location>
</feature>
<dbReference type="Proteomes" id="UP000467260">
    <property type="component" value="Chromosome"/>
</dbReference>
<gene>
    <name evidence="2" type="ORF">MHIB_15630</name>
</gene>
<organism evidence="2 3">
    <name type="scientific">Mycolicibacter hiberniae</name>
    <dbReference type="NCBI Taxonomy" id="29314"/>
    <lineage>
        <taxon>Bacteria</taxon>
        <taxon>Bacillati</taxon>
        <taxon>Actinomycetota</taxon>
        <taxon>Actinomycetes</taxon>
        <taxon>Mycobacteriales</taxon>
        <taxon>Mycobacteriaceae</taxon>
        <taxon>Mycolicibacter</taxon>
    </lineage>
</organism>
<accession>A0A7I7X1U6</accession>
<keyword evidence="3" id="KW-1185">Reference proteome</keyword>
<dbReference type="EMBL" id="AP022609">
    <property type="protein sequence ID" value="BBZ23145.1"/>
    <property type="molecule type" value="Genomic_DNA"/>
</dbReference>
<evidence type="ECO:0000259" key="1">
    <source>
        <dbReference type="Pfam" id="PF01738"/>
    </source>
</evidence>
<proteinExistence type="predicted"/>
<dbReference type="Gene3D" id="3.40.50.1820">
    <property type="entry name" value="alpha/beta hydrolase"/>
    <property type="match status" value="1"/>
</dbReference>
<evidence type="ECO:0000313" key="3">
    <source>
        <dbReference type="Proteomes" id="UP000467260"/>
    </source>
</evidence>
<dbReference type="AlphaFoldDB" id="A0A7I7X1U6"/>
<dbReference type="SUPFAM" id="SSF53474">
    <property type="entry name" value="alpha/beta-Hydrolases"/>
    <property type="match status" value="1"/>
</dbReference>
<dbReference type="Pfam" id="PF01738">
    <property type="entry name" value="DLH"/>
    <property type="match status" value="1"/>
</dbReference>
<protein>
    <recommendedName>
        <fullName evidence="1">Dienelactone hydrolase domain-containing protein</fullName>
    </recommendedName>
</protein>
<dbReference type="InterPro" id="IPR029058">
    <property type="entry name" value="AB_hydrolase_fold"/>
</dbReference>
<dbReference type="GO" id="GO:0016787">
    <property type="term" value="F:hydrolase activity"/>
    <property type="evidence" value="ECO:0007669"/>
    <property type="project" value="InterPro"/>
</dbReference>
<name>A0A7I7X1U6_9MYCO</name>